<comment type="caution">
    <text evidence="1">The sequence shown here is derived from an EMBL/GenBank/DDBJ whole genome shotgun (WGS) entry which is preliminary data.</text>
</comment>
<dbReference type="Proteomes" id="UP001168821">
    <property type="component" value="Unassembled WGS sequence"/>
</dbReference>
<proteinExistence type="predicted"/>
<name>A0AA38HTQ1_9CUCU</name>
<reference evidence="1" key="1">
    <citation type="journal article" date="2023" name="G3 (Bethesda)">
        <title>Whole genome assemblies of Zophobas morio and Tenebrio molitor.</title>
        <authorList>
            <person name="Kaur S."/>
            <person name="Stinson S.A."/>
            <person name="diCenzo G.C."/>
        </authorList>
    </citation>
    <scope>NUCLEOTIDE SEQUENCE</scope>
    <source>
        <strain evidence="1">QUZm001</strain>
    </source>
</reference>
<evidence type="ECO:0000313" key="1">
    <source>
        <dbReference type="EMBL" id="KAJ3643519.1"/>
    </source>
</evidence>
<evidence type="ECO:0000313" key="2">
    <source>
        <dbReference type="Proteomes" id="UP001168821"/>
    </source>
</evidence>
<organism evidence="1 2">
    <name type="scientific">Zophobas morio</name>
    <dbReference type="NCBI Taxonomy" id="2755281"/>
    <lineage>
        <taxon>Eukaryota</taxon>
        <taxon>Metazoa</taxon>
        <taxon>Ecdysozoa</taxon>
        <taxon>Arthropoda</taxon>
        <taxon>Hexapoda</taxon>
        <taxon>Insecta</taxon>
        <taxon>Pterygota</taxon>
        <taxon>Neoptera</taxon>
        <taxon>Endopterygota</taxon>
        <taxon>Coleoptera</taxon>
        <taxon>Polyphaga</taxon>
        <taxon>Cucujiformia</taxon>
        <taxon>Tenebrionidae</taxon>
        <taxon>Zophobas</taxon>
    </lineage>
</organism>
<accession>A0AA38HTQ1</accession>
<sequence>MGARPPNQQIAPIIKGNDCFIKPIKVMSSPIMQYHYFNGINKLLKITPSRRASTIPCVLSSSAYANKVLVYKIIDAYIGVLIHQVQCNLWAMRTTRPTIKTEGVAIDKWQPSRLADADWPRPHMTKQKGNL</sequence>
<keyword evidence="2" id="KW-1185">Reference proteome</keyword>
<gene>
    <name evidence="1" type="ORF">Zmor_026226</name>
</gene>
<dbReference type="AlphaFoldDB" id="A0AA38HTQ1"/>
<dbReference type="EMBL" id="JALNTZ010000008">
    <property type="protein sequence ID" value="KAJ3643519.1"/>
    <property type="molecule type" value="Genomic_DNA"/>
</dbReference>
<protein>
    <submittedName>
        <fullName evidence="1">Uncharacterized protein</fullName>
    </submittedName>
</protein>